<gene>
    <name evidence="1" type="ORF">MLD38_016618</name>
</gene>
<organism evidence="1 2">
    <name type="scientific">Melastoma candidum</name>
    <dbReference type="NCBI Taxonomy" id="119954"/>
    <lineage>
        <taxon>Eukaryota</taxon>
        <taxon>Viridiplantae</taxon>
        <taxon>Streptophyta</taxon>
        <taxon>Embryophyta</taxon>
        <taxon>Tracheophyta</taxon>
        <taxon>Spermatophyta</taxon>
        <taxon>Magnoliopsida</taxon>
        <taxon>eudicotyledons</taxon>
        <taxon>Gunneridae</taxon>
        <taxon>Pentapetalae</taxon>
        <taxon>rosids</taxon>
        <taxon>malvids</taxon>
        <taxon>Myrtales</taxon>
        <taxon>Melastomataceae</taxon>
        <taxon>Melastomatoideae</taxon>
        <taxon>Melastomateae</taxon>
        <taxon>Melastoma</taxon>
    </lineage>
</organism>
<proteinExistence type="predicted"/>
<keyword evidence="2" id="KW-1185">Reference proteome</keyword>
<name>A0ACB9QR33_9MYRT</name>
<sequence length="368" mass="40589">MAMKSGLSYLVMVMVQLAYGLSNILVKIALARGLNLLVFTIYRHLIATVLLGPFAYVLERKQLPLLSFKVLAEIFILSSFGTTVHLNVYYTGLAYTSPTVAGAMSNVIPGMTFLIAVILGMETVKLKTAGGRAKLLGMLACISGSLLFTFWKGGFMLPSFFERPIINIYVTGNHQGVPRHHQESWIKGSVLILLSDIAFSAWLIFQAVLYKALPARLSLTTLICFFASFQSSVLALFFARDPGMWKLDWNMQLLTILYCGVVISAFIYYLQTWCISHRGPVFAAMFSPLLLVIVSIFSAIAFKEQLHLGSLVGAVIIVMGLYAVLWGKTKEGVADSPLEKLQTIIHSDDCNCGEMNSTTPSEKKMELP</sequence>
<evidence type="ECO:0000313" key="1">
    <source>
        <dbReference type="EMBL" id="KAI4368001.1"/>
    </source>
</evidence>
<protein>
    <submittedName>
        <fullName evidence="1">Uncharacterized protein</fullName>
    </submittedName>
</protein>
<evidence type="ECO:0000313" key="2">
    <source>
        <dbReference type="Proteomes" id="UP001057402"/>
    </source>
</evidence>
<comment type="caution">
    <text evidence="1">The sequence shown here is derived from an EMBL/GenBank/DDBJ whole genome shotgun (WGS) entry which is preliminary data.</text>
</comment>
<reference evidence="2" key="1">
    <citation type="journal article" date="2023" name="Front. Plant Sci.">
        <title>Chromosomal-level genome assembly of Melastoma candidum provides insights into trichome evolution.</title>
        <authorList>
            <person name="Zhong Y."/>
            <person name="Wu W."/>
            <person name="Sun C."/>
            <person name="Zou P."/>
            <person name="Liu Y."/>
            <person name="Dai S."/>
            <person name="Zhou R."/>
        </authorList>
    </citation>
    <scope>NUCLEOTIDE SEQUENCE [LARGE SCALE GENOMIC DNA]</scope>
</reference>
<dbReference type="Proteomes" id="UP001057402">
    <property type="component" value="Chromosome 5"/>
</dbReference>
<dbReference type="EMBL" id="CM042884">
    <property type="protein sequence ID" value="KAI4368001.1"/>
    <property type="molecule type" value="Genomic_DNA"/>
</dbReference>
<accession>A0ACB9QR33</accession>